<name>A0ABY5IP62_9FLAO</name>
<organism evidence="1 2">
    <name type="scientific">Flavobacterium cerinum</name>
    <dbReference type="NCBI Taxonomy" id="2502784"/>
    <lineage>
        <taxon>Bacteria</taxon>
        <taxon>Pseudomonadati</taxon>
        <taxon>Bacteroidota</taxon>
        <taxon>Flavobacteriia</taxon>
        <taxon>Flavobacteriales</taxon>
        <taxon>Flavobacteriaceae</taxon>
        <taxon>Flavobacterium</taxon>
    </lineage>
</organism>
<protein>
    <recommendedName>
        <fullName evidence="3">Nudix hydrolase domain-containing protein</fullName>
    </recommendedName>
</protein>
<evidence type="ECO:0000313" key="2">
    <source>
        <dbReference type="Proteomes" id="UP001059844"/>
    </source>
</evidence>
<proteinExistence type="predicted"/>
<dbReference type="InterPro" id="IPR015797">
    <property type="entry name" value="NUDIX_hydrolase-like_dom_sf"/>
</dbReference>
<accession>A0ABY5IP62</accession>
<evidence type="ECO:0000313" key="1">
    <source>
        <dbReference type="EMBL" id="UUC44544.1"/>
    </source>
</evidence>
<evidence type="ECO:0008006" key="3">
    <source>
        <dbReference type="Google" id="ProtNLM"/>
    </source>
</evidence>
<reference evidence="1" key="1">
    <citation type="submission" date="2022-07" db="EMBL/GenBank/DDBJ databases">
        <title>Isolation, identification, and degradation of a PFOSA degrading strain from sewage treatment plant.</title>
        <authorList>
            <person name="Zhang L."/>
            <person name="Huo Y."/>
        </authorList>
    </citation>
    <scope>NUCLEOTIDE SEQUENCE</scope>
    <source>
        <strain evidence="1">C1</strain>
    </source>
</reference>
<dbReference type="Proteomes" id="UP001059844">
    <property type="component" value="Chromosome"/>
</dbReference>
<sequence>MKCFLFLFNFIAIYSIGSALDKPVQEIKKKDNYTIQRLMLYNKSGKILMEKNAFGWMTPAIRSNENQSLKEGLSGLAKKIGVEITPFHLRGIFTYKFEGLSDHTGLVSYRTHYEAKVKSGEIIQPESKSIRYEWLTVNQAKDSISHPGLKAEFVQMAKQPDKIWSGSFLCVFKDDKLESVRQIEAFYTLNK</sequence>
<gene>
    <name evidence="1" type="ORF">NOX80_12990</name>
</gene>
<dbReference type="EMBL" id="CP101751">
    <property type="protein sequence ID" value="UUC44544.1"/>
    <property type="molecule type" value="Genomic_DNA"/>
</dbReference>
<keyword evidence="2" id="KW-1185">Reference proteome</keyword>
<dbReference type="RefSeq" id="WP_256550222.1">
    <property type="nucleotide sequence ID" value="NZ_CP101751.1"/>
</dbReference>
<dbReference type="SUPFAM" id="SSF55811">
    <property type="entry name" value="Nudix"/>
    <property type="match status" value="1"/>
</dbReference>